<keyword evidence="2" id="KW-0813">Transport</keyword>
<feature type="transmembrane region" description="Helical" evidence="8">
    <location>
        <begin position="417"/>
        <end position="440"/>
    </location>
</feature>
<dbReference type="PIRSF" id="PIRSF006060">
    <property type="entry name" value="AA_transporter"/>
    <property type="match status" value="1"/>
</dbReference>
<evidence type="ECO:0000256" key="2">
    <source>
        <dbReference type="ARBA" id="ARBA00022448"/>
    </source>
</evidence>
<sequence length="559" mass="61271">MNDDHLDDGHRAYTEYEQHPSKFESSKIEYEDSKSSQMKVESNDLENPRHPDAGTENLQEGTQRGLKTRHIQMIALGGCIGTGLFLNMGMNVATAGPAGAFIAYIVIGFMVYCIMTSLGEMAAFIPVSGSFNHYATRFVDPALGFALGWNYWFSSVTIATELAASATIIKWWSPVMPDAAWSTIFLVLIIALNLVNVKIYGELEYYFAMIKILIVIVFIIIAILVSAGGVGNQGPIGFKYWNNPGAFAGGGVGTVSVLLSAGFSYQGTEVVGITAGEAKNPTKAVPRAIRNTFWRILVFYVATIFLIGLCVPADDPRLANDDGSPSTSAMTLIFELAGIEAGAHVINAIVLTSVLSAANSSVYTTARTLLGLARDGNGPAILAQTNRYGAPWIAVLLSSICGFAACFASIYSASVAFSWFLAITTVSGFISWWGIGFVHLRFRKAYVRQGRDVNELPYKSPWYPFSDLFSTILCVLIILGQGYTAFSPEFVFETFAANYVGIIPAPILYVCYKLIMRSKIVPLEEADFETGRVTMYEIEDADEKDRNRPWWRRALEYIL</sequence>
<evidence type="ECO:0000313" key="10">
    <source>
        <dbReference type="EMBL" id="ORZ17096.1"/>
    </source>
</evidence>
<dbReference type="GO" id="GO:0016020">
    <property type="term" value="C:membrane"/>
    <property type="evidence" value="ECO:0007669"/>
    <property type="project" value="UniProtKB-SubCell"/>
</dbReference>
<comment type="subcellular location">
    <subcellularLocation>
        <location evidence="1">Membrane</location>
        <topology evidence="1">Multi-pass membrane protein</topology>
    </subcellularLocation>
</comment>
<keyword evidence="5 8" id="KW-1133">Transmembrane helix</keyword>
<keyword evidence="11" id="KW-1185">Reference proteome</keyword>
<accession>A0A1X2IID2</accession>
<keyword evidence="4" id="KW-0029">Amino-acid transport</keyword>
<feature type="transmembrane region" description="Helical" evidence="8">
    <location>
        <begin position="212"/>
        <end position="231"/>
    </location>
</feature>
<dbReference type="AlphaFoldDB" id="A0A1X2IID2"/>
<dbReference type="PROSITE" id="PS00218">
    <property type="entry name" value="AMINO_ACID_PERMEASE_1"/>
    <property type="match status" value="1"/>
</dbReference>
<feature type="transmembrane region" description="Helical" evidence="8">
    <location>
        <begin position="461"/>
        <end position="483"/>
    </location>
</feature>
<keyword evidence="6 8" id="KW-0472">Membrane</keyword>
<feature type="transmembrane region" description="Helical" evidence="8">
    <location>
        <begin position="293"/>
        <end position="311"/>
    </location>
</feature>
<dbReference type="Pfam" id="PF00324">
    <property type="entry name" value="AA_permease"/>
    <property type="match status" value="1"/>
</dbReference>
<feature type="transmembrane region" description="Helical" evidence="8">
    <location>
        <begin position="495"/>
        <end position="515"/>
    </location>
</feature>
<feature type="transmembrane region" description="Helical" evidence="8">
    <location>
        <begin position="101"/>
        <end position="128"/>
    </location>
</feature>
<evidence type="ECO:0000256" key="5">
    <source>
        <dbReference type="ARBA" id="ARBA00022989"/>
    </source>
</evidence>
<dbReference type="Proteomes" id="UP000193560">
    <property type="component" value="Unassembled WGS sequence"/>
</dbReference>
<dbReference type="GO" id="GO:0015171">
    <property type="term" value="F:amino acid transmembrane transporter activity"/>
    <property type="evidence" value="ECO:0007669"/>
    <property type="project" value="TreeGrafter"/>
</dbReference>
<feature type="compositionally biased region" description="Basic and acidic residues" evidence="7">
    <location>
        <begin position="7"/>
        <end position="34"/>
    </location>
</feature>
<reference evidence="10 11" key="1">
    <citation type="submission" date="2016-07" db="EMBL/GenBank/DDBJ databases">
        <title>Pervasive Adenine N6-methylation of Active Genes in Fungi.</title>
        <authorList>
            <consortium name="DOE Joint Genome Institute"/>
            <person name="Mondo S.J."/>
            <person name="Dannebaum R.O."/>
            <person name="Kuo R.C."/>
            <person name="Labutti K."/>
            <person name="Haridas S."/>
            <person name="Kuo A."/>
            <person name="Salamov A."/>
            <person name="Ahrendt S.R."/>
            <person name="Lipzen A."/>
            <person name="Sullivan W."/>
            <person name="Andreopoulos W.B."/>
            <person name="Clum A."/>
            <person name="Lindquist E."/>
            <person name="Daum C."/>
            <person name="Ramamoorthy G.K."/>
            <person name="Gryganskyi A."/>
            <person name="Culley D."/>
            <person name="Magnuson J.K."/>
            <person name="James T.Y."/>
            <person name="O'Malley M.A."/>
            <person name="Stajich J.E."/>
            <person name="Spatafora J.W."/>
            <person name="Visel A."/>
            <person name="Grigoriev I.V."/>
        </authorList>
    </citation>
    <scope>NUCLEOTIDE SEQUENCE [LARGE SCALE GENOMIC DNA]</scope>
    <source>
        <strain evidence="10 11">NRRL 1336</strain>
    </source>
</reference>
<evidence type="ECO:0000256" key="4">
    <source>
        <dbReference type="ARBA" id="ARBA00022970"/>
    </source>
</evidence>
<keyword evidence="3 8" id="KW-0812">Transmembrane</keyword>
<feature type="transmembrane region" description="Helical" evidence="8">
    <location>
        <begin position="149"/>
        <end position="173"/>
    </location>
</feature>
<dbReference type="InterPro" id="IPR050524">
    <property type="entry name" value="APC_YAT"/>
</dbReference>
<evidence type="ECO:0000256" key="8">
    <source>
        <dbReference type="SAM" id="Phobius"/>
    </source>
</evidence>
<dbReference type="InterPro" id="IPR004840">
    <property type="entry name" value="Amino_acid_permease_CS"/>
</dbReference>
<feature type="transmembrane region" description="Helical" evidence="8">
    <location>
        <begin position="73"/>
        <end position="95"/>
    </location>
</feature>
<evidence type="ECO:0000256" key="3">
    <source>
        <dbReference type="ARBA" id="ARBA00022692"/>
    </source>
</evidence>
<feature type="transmembrane region" description="Helical" evidence="8">
    <location>
        <begin position="392"/>
        <end position="411"/>
    </location>
</feature>
<dbReference type="EMBL" id="MCGE01000010">
    <property type="protein sequence ID" value="ORZ17096.1"/>
    <property type="molecule type" value="Genomic_DNA"/>
</dbReference>
<dbReference type="PANTHER" id="PTHR43341:SF1">
    <property type="entry name" value="GENERAL AMINO-ACID PERMEASE GAP1"/>
    <property type="match status" value="1"/>
</dbReference>
<gene>
    <name evidence="10" type="ORF">BCR42DRAFT_450908</name>
</gene>
<organism evidence="10 11">
    <name type="scientific">Absidia repens</name>
    <dbReference type="NCBI Taxonomy" id="90262"/>
    <lineage>
        <taxon>Eukaryota</taxon>
        <taxon>Fungi</taxon>
        <taxon>Fungi incertae sedis</taxon>
        <taxon>Mucoromycota</taxon>
        <taxon>Mucoromycotina</taxon>
        <taxon>Mucoromycetes</taxon>
        <taxon>Mucorales</taxon>
        <taxon>Cunninghamellaceae</taxon>
        <taxon>Absidia</taxon>
    </lineage>
</organism>
<dbReference type="STRING" id="90262.A0A1X2IID2"/>
<dbReference type="OrthoDB" id="3900342at2759"/>
<name>A0A1X2IID2_9FUNG</name>
<evidence type="ECO:0000256" key="6">
    <source>
        <dbReference type="ARBA" id="ARBA00023136"/>
    </source>
</evidence>
<comment type="caution">
    <text evidence="10">The sequence shown here is derived from an EMBL/GenBank/DDBJ whole genome shotgun (WGS) entry which is preliminary data.</text>
</comment>
<evidence type="ECO:0000256" key="1">
    <source>
        <dbReference type="ARBA" id="ARBA00004141"/>
    </source>
</evidence>
<dbReference type="InterPro" id="IPR004841">
    <property type="entry name" value="AA-permease/SLC12A_dom"/>
</dbReference>
<feature type="domain" description="Amino acid permease/ SLC12A" evidence="9">
    <location>
        <begin position="70"/>
        <end position="520"/>
    </location>
</feature>
<dbReference type="Gene3D" id="1.20.1740.10">
    <property type="entry name" value="Amino acid/polyamine transporter I"/>
    <property type="match status" value="1"/>
</dbReference>
<feature type="region of interest" description="Disordered" evidence="7">
    <location>
        <begin position="1"/>
        <end position="61"/>
    </location>
</feature>
<protein>
    <submittedName>
        <fullName evidence="10">Amino acid permease/ SLC12A domain-containing protein</fullName>
    </submittedName>
</protein>
<proteinExistence type="predicted"/>
<feature type="transmembrane region" description="Helical" evidence="8">
    <location>
        <begin position="179"/>
        <end position="200"/>
    </location>
</feature>
<dbReference type="FunFam" id="1.20.1740.10:FF:000001">
    <property type="entry name" value="Amino acid permease"/>
    <property type="match status" value="1"/>
</dbReference>
<evidence type="ECO:0000259" key="9">
    <source>
        <dbReference type="Pfam" id="PF00324"/>
    </source>
</evidence>
<evidence type="ECO:0000313" key="11">
    <source>
        <dbReference type="Proteomes" id="UP000193560"/>
    </source>
</evidence>
<evidence type="ECO:0000256" key="7">
    <source>
        <dbReference type="SAM" id="MobiDB-lite"/>
    </source>
</evidence>
<dbReference type="PANTHER" id="PTHR43341">
    <property type="entry name" value="AMINO ACID PERMEASE"/>
    <property type="match status" value="1"/>
</dbReference>